<dbReference type="GO" id="GO:0004497">
    <property type="term" value="F:monooxygenase activity"/>
    <property type="evidence" value="ECO:0007669"/>
    <property type="project" value="UniProtKB-KW"/>
</dbReference>
<evidence type="ECO:0008006" key="16">
    <source>
        <dbReference type="Google" id="ProtNLM"/>
    </source>
</evidence>
<evidence type="ECO:0000256" key="7">
    <source>
        <dbReference type="ARBA" id="ARBA00022824"/>
    </source>
</evidence>
<feature type="transmembrane region" description="Helical" evidence="13">
    <location>
        <begin position="34"/>
        <end position="52"/>
    </location>
</feature>
<keyword evidence="5" id="KW-0349">Heme</keyword>
<evidence type="ECO:0000256" key="8">
    <source>
        <dbReference type="ARBA" id="ARBA00022848"/>
    </source>
</evidence>
<dbReference type="Gene3D" id="1.10.630.10">
    <property type="entry name" value="Cytochrome P450"/>
    <property type="match status" value="1"/>
</dbReference>
<keyword evidence="11" id="KW-0503">Monooxygenase</keyword>
<dbReference type="PANTHER" id="PTHR24292">
    <property type="entry name" value="CYTOCHROME P450"/>
    <property type="match status" value="1"/>
</dbReference>
<protein>
    <recommendedName>
        <fullName evidence="16">Cytochrome P450</fullName>
    </recommendedName>
</protein>
<evidence type="ECO:0000256" key="5">
    <source>
        <dbReference type="ARBA" id="ARBA00022617"/>
    </source>
</evidence>
<dbReference type="SUPFAM" id="SSF48264">
    <property type="entry name" value="Cytochrome P450"/>
    <property type="match status" value="1"/>
</dbReference>
<proteinExistence type="inferred from homology"/>
<keyword evidence="8" id="KW-0492">Microsome</keyword>
<dbReference type="InterPro" id="IPR001128">
    <property type="entry name" value="Cyt_P450"/>
</dbReference>
<sequence>MIFTNDVIVTSAFELKVDSLEEPNNTFYTMGKDIINFSSLLATLKLMILFGFPKILKLIDIFFAHNKTTEYFHNTITETIKVREEKNIERKDMINLLLEARKGHKTEEDNAIETEYVTVQEDSYFDRCENLLFFVAGFDTVSIALCCGAQELAVNKDIQDRLREEIRETDKLNDGKLYLRCIIKYEIYGHEILKKWPPILVTDRLCTMPYTIDPKYPDEKPLHLKVNDILWLPISALRTDEKYLPKPEVFDPKRFSNKNCDQIIP</sequence>
<gene>
    <name evidence="14" type="ORF">ABEB36_004280</name>
</gene>
<keyword evidence="12 13" id="KW-0472">Membrane</keyword>
<evidence type="ECO:0000256" key="2">
    <source>
        <dbReference type="ARBA" id="ARBA00004174"/>
    </source>
</evidence>
<evidence type="ECO:0000256" key="4">
    <source>
        <dbReference type="ARBA" id="ARBA00010617"/>
    </source>
</evidence>
<keyword evidence="9" id="KW-0560">Oxidoreductase</keyword>
<keyword evidence="15" id="KW-1185">Reference proteome</keyword>
<dbReference type="InterPro" id="IPR036396">
    <property type="entry name" value="Cyt_P450_sf"/>
</dbReference>
<keyword evidence="13" id="KW-0812">Transmembrane</keyword>
<name>A0ABD1F2V0_HYPHA</name>
<keyword evidence="10" id="KW-0408">Iron</keyword>
<dbReference type="PANTHER" id="PTHR24292:SF54">
    <property type="entry name" value="CYP9F3-RELATED"/>
    <property type="match status" value="1"/>
</dbReference>
<evidence type="ECO:0000256" key="6">
    <source>
        <dbReference type="ARBA" id="ARBA00022723"/>
    </source>
</evidence>
<comment type="subcellular location">
    <subcellularLocation>
        <location evidence="3">Endoplasmic reticulum membrane</location>
        <topology evidence="3">Peripheral membrane protein</topology>
    </subcellularLocation>
    <subcellularLocation>
        <location evidence="2">Microsome membrane</location>
        <topology evidence="2">Peripheral membrane protein</topology>
    </subcellularLocation>
</comment>
<evidence type="ECO:0000256" key="13">
    <source>
        <dbReference type="SAM" id="Phobius"/>
    </source>
</evidence>
<evidence type="ECO:0000313" key="14">
    <source>
        <dbReference type="EMBL" id="KAL1509567.1"/>
    </source>
</evidence>
<evidence type="ECO:0000256" key="11">
    <source>
        <dbReference type="ARBA" id="ARBA00023033"/>
    </source>
</evidence>
<organism evidence="14 15">
    <name type="scientific">Hypothenemus hampei</name>
    <name type="common">Coffee berry borer</name>
    <dbReference type="NCBI Taxonomy" id="57062"/>
    <lineage>
        <taxon>Eukaryota</taxon>
        <taxon>Metazoa</taxon>
        <taxon>Ecdysozoa</taxon>
        <taxon>Arthropoda</taxon>
        <taxon>Hexapoda</taxon>
        <taxon>Insecta</taxon>
        <taxon>Pterygota</taxon>
        <taxon>Neoptera</taxon>
        <taxon>Endopterygota</taxon>
        <taxon>Coleoptera</taxon>
        <taxon>Polyphaga</taxon>
        <taxon>Cucujiformia</taxon>
        <taxon>Curculionidae</taxon>
        <taxon>Scolytinae</taxon>
        <taxon>Hypothenemus</taxon>
    </lineage>
</organism>
<evidence type="ECO:0000256" key="3">
    <source>
        <dbReference type="ARBA" id="ARBA00004406"/>
    </source>
</evidence>
<evidence type="ECO:0000256" key="1">
    <source>
        <dbReference type="ARBA" id="ARBA00001971"/>
    </source>
</evidence>
<keyword evidence="6" id="KW-0479">Metal-binding</keyword>
<reference evidence="14 15" key="1">
    <citation type="submission" date="2024-05" db="EMBL/GenBank/DDBJ databases">
        <title>Genetic variation in Jamaican populations of the coffee berry borer (Hypothenemus hampei).</title>
        <authorList>
            <person name="Errbii M."/>
            <person name="Myrie A."/>
        </authorList>
    </citation>
    <scope>NUCLEOTIDE SEQUENCE [LARGE SCALE GENOMIC DNA]</scope>
    <source>
        <strain evidence="14">JA-Hopewell-2020-01-JO</strain>
        <tissue evidence="14">Whole body</tissue>
    </source>
</reference>
<dbReference type="GO" id="GO:0005789">
    <property type="term" value="C:endoplasmic reticulum membrane"/>
    <property type="evidence" value="ECO:0007669"/>
    <property type="project" value="UniProtKB-SubCell"/>
</dbReference>
<dbReference type="GO" id="GO:0046872">
    <property type="term" value="F:metal ion binding"/>
    <property type="evidence" value="ECO:0007669"/>
    <property type="project" value="UniProtKB-KW"/>
</dbReference>
<evidence type="ECO:0000256" key="10">
    <source>
        <dbReference type="ARBA" id="ARBA00023004"/>
    </source>
</evidence>
<comment type="similarity">
    <text evidence="4">Belongs to the cytochrome P450 family.</text>
</comment>
<dbReference type="Pfam" id="PF00067">
    <property type="entry name" value="p450"/>
    <property type="match status" value="1"/>
</dbReference>
<dbReference type="AlphaFoldDB" id="A0ABD1F2V0"/>
<comment type="cofactor">
    <cofactor evidence="1">
        <name>heme</name>
        <dbReference type="ChEBI" id="CHEBI:30413"/>
    </cofactor>
</comment>
<evidence type="ECO:0000256" key="12">
    <source>
        <dbReference type="ARBA" id="ARBA00023136"/>
    </source>
</evidence>
<dbReference type="InterPro" id="IPR050476">
    <property type="entry name" value="Insect_CytP450_Detox"/>
</dbReference>
<evidence type="ECO:0000256" key="9">
    <source>
        <dbReference type="ARBA" id="ARBA00023002"/>
    </source>
</evidence>
<keyword evidence="7" id="KW-0256">Endoplasmic reticulum</keyword>
<evidence type="ECO:0000313" key="15">
    <source>
        <dbReference type="Proteomes" id="UP001566132"/>
    </source>
</evidence>
<accession>A0ABD1F2V0</accession>
<dbReference type="Proteomes" id="UP001566132">
    <property type="component" value="Unassembled WGS sequence"/>
</dbReference>
<dbReference type="EMBL" id="JBDJPC010000003">
    <property type="protein sequence ID" value="KAL1509567.1"/>
    <property type="molecule type" value="Genomic_DNA"/>
</dbReference>
<comment type="caution">
    <text evidence="14">The sequence shown here is derived from an EMBL/GenBank/DDBJ whole genome shotgun (WGS) entry which is preliminary data.</text>
</comment>
<keyword evidence="13" id="KW-1133">Transmembrane helix</keyword>